<dbReference type="GO" id="GO:0005524">
    <property type="term" value="F:ATP binding"/>
    <property type="evidence" value="ECO:0007669"/>
    <property type="project" value="UniProtKB-KW"/>
</dbReference>
<feature type="domain" description="ABC transporter" evidence="10">
    <location>
        <begin position="331"/>
        <end position="565"/>
    </location>
</feature>
<gene>
    <name evidence="12" type="ORF">PYH69_15190</name>
</gene>
<evidence type="ECO:0000256" key="4">
    <source>
        <dbReference type="ARBA" id="ARBA00022741"/>
    </source>
</evidence>
<evidence type="ECO:0000256" key="1">
    <source>
        <dbReference type="ARBA" id="ARBA00004651"/>
    </source>
</evidence>
<dbReference type="Pfam" id="PF00005">
    <property type="entry name" value="ABC_tran"/>
    <property type="match status" value="1"/>
</dbReference>
<dbReference type="SUPFAM" id="SSF90123">
    <property type="entry name" value="ABC transporter transmembrane region"/>
    <property type="match status" value="1"/>
</dbReference>
<feature type="transmembrane region" description="Helical" evidence="9">
    <location>
        <begin position="20"/>
        <end position="42"/>
    </location>
</feature>
<keyword evidence="4" id="KW-0547">Nucleotide-binding</keyword>
<evidence type="ECO:0000256" key="9">
    <source>
        <dbReference type="SAM" id="Phobius"/>
    </source>
</evidence>
<evidence type="ECO:0000256" key="6">
    <source>
        <dbReference type="ARBA" id="ARBA00022989"/>
    </source>
</evidence>
<feature type="transmembrane region" description="Helical" evidence="9">
    <location>
        <begin position="151"/>
        <end position="170"/>
    </location>
</feature>
<evidence type="ECO:0000259" key="11">
    <source>
        <dbReference type="PROSITE" id="PS50929"/>
    </source>
</evidence>
<dbReference type="GO" id="GO:0016887">
    <property type="term" value="F:ATP hydrolysis activity"/>
    <property type="evidence" value="ECO:0007669"/>
    <property type="project" value="InterPro"/>
</dbReference>
<evidence type="ECO:0000313" key="12">
    <source>
        <dbReference type="EMBL" id="WHI60007.1"/>
    </source>
</evidence>
<proteinExistence type="predicted"/>
<dbReference type="InterPro" id="IPR039421">
    <property type="entry name" value="Type_1_exporter"/>
</dbReference>
<name>A0AAX3W4U4_MAMLE</name>
<dbReference type="InterPro" id="IPR027417">
    <property type="entry name" value="P-loop_NTPase"/>
</dbReference>
<keyword evidence="3 9" id="KW-0812">Transmembrane</keyword>
<evidence type="ECO:0000256" key="3">
    <source>
        <dbReference type="ARBA" id="ARBA00022692"/>
    </source>
</evidence>
<dbReference type="PANTHER" id="PTHR24221:SF397">
    <property type="entry name" value="ABC TRANSPORTER, ATP-BINDING TRANSMEMBRANE PROTEIN"/>
    <property type="match status" value="1"/>
</dbReference>
<keyword evidence="7 9" id="KW-0472">Membrane</keyword>
<feature type="transmembrane region" description="Helical" evidence="9">
    <location>
        <begin position="54"/>
        <end position="83"/>
    </location>
</feature>
<reference evidence="12" key="1">
    <citation type="journal article" date="2023" name="Antibiotics">
        <title>Prevalence and Molecular Characterization of Methicillin-Resistant Staphylococci (MRS) and Mammaliicocci (MRM) in Dromedary Camels from Algeria: First Detection of SCCmec-mecC Hybrid in Methicillin-Resistant Mammaliicoccus lentus.</title>
        <authorList>
            <person name="Belhout C."/>
            <person name="Boyen F."/>
            <person name="Vereecke N."/>
            <person name="Theuns S."/>
            <person name="Taibi N."/>
            <person name="Stegger M."/>
            <person name="de la Fe-Rodriguez P.Y."/>
            <person name="Bouayad L."/>
            <person name="Elgroud R."/>
            <person name="Butaye P."/>
        </authorList>
    </citation>
    <scope>NUCLEOTIDE SEQUENCE</scope>
    <source>
        <strain evidence="12">7048</strain>
    </source>
</reference>
<evidence type="ECO:0000259" key="10">
    <source>
        <dbReference type="PROSITE" id="PS50893"/>
    </source>
</evidence>
<dbReference type="FunFam" id="3.40.50.300:FF:000287">
    <property type="entry name" value="Multidrug ABC transporter ATP-binding protein"/>
    <property type="match status" value="1"/>
</dbReference>
<evidence type="ECO:0000256" key="5">
    <source>
        <dbReference type="ARBA" id="ARBA00022840"/>
    </source>
</evidence>
<dbReference type="Gene3D" id="1.20.1560.10">
    <property type="entry name" value="ABC transporter type 1, transmembrane domain"/>
    <property type="match status" value="1"/>
</dbReference>
<dbReference type="GO" id="GO:0140359">
    <property type="term" value="F:ABC-type transporter activity"/>
    <property type="evidence" value="ECO:0007669"/>
    <property type="project" value="InterPro"/>
</dbReference>
<keyword evidence="5 12" id="KW-0067">ATP-binding</keyword>
<dbReference type="GO" id="GO:0034040">
    <property type="term" value="F:ATPase-coupled lipid transmembrane transporter activity"/>
    <property type="evidence" value="ECO:0007669"/>
    <property type="project" value="TreeGrafter"/>
</dbReference>
<dbReference type="SUPFAM" id="SSF52540">
    <property type="entry name" value="P-loop containing nucleoside triphosphate hydrolases"/>
    <property type="match status" value="1"/>
</dbReference>
<dbReference type="PROSITE" id="PS50893">
    <property type="entry name" value="ABC_TRANSPORTER_2"/>
    <property type="match status" value="1"/>
</dbReference>
<keyword evidence="2" id="KW-0813">Transport</keyword>
<protein>
    <submittedName>
        <fullName evidence="12">ABC transporter ATP-binding protein</fullName>
    </submittedName>
</protein>
<dbReference type="InterPro" id="IPR003439">
    <property type="entry name" value="ABC_transporter-like_ATP-bd"/>
</dbReference>
<dbReference type="PROSITE" id="PS00211">
    <property type="entry name" value="ABC_TRANSPORTER_1"/>
    <property type="match status" value="1"/>
</dbReference>
<sequence length="575" mass="62789">MIKQLFQIVGEDQRGLFRRFVALVILFCIAQGVSFLLLLPILNAIFDPGSPDLWMWIVCLVFSAGIAIICNYFSSVIGVHLSLGISSRLYHRIGDHIATLPLGWFSQQRTGTVTRTISSGTDNVVLVFGFLMTPMLNGIITPSVLTLGMLIIDWRIGIAFLVAIPFLWGMNRLGRLFYRKGDGGMDRAAAAANARIIEYVQAQPVLRAYGYVGDANQSLQKVLLQQRHASNRHLKSTIPGSIIFRIAVQLVLLLVVIAIVPLALGAQISPATAIALIAVVAQFTSSVSTVADLGGGIRMARSSLRKIADILNAKPLPVPDKPARPSSQHEVRLEGVSFGYDSHSPVIQNVSFSVPSKTTVAIVGPSGSGKSTLIKLIARFYDVDSGRIVFADSDIRELATEDLMQHISLVFQDVYLFDDTIWENIRIGNEQATDEQVLRASRIAQVEEIIRRLPEGWDTNVGEGGHSLSGGERQRISIARAILKNAPVILLDEATSAIDPENEAAFLEGLAEVTTDKTVLMVAHRLSTIQGADQIVFLREGTVTEIGSHDELLNLNGDYAAFWRERAKASSWSIT</sequence>
<feature type="domain" description="ABC transmembrane type-1" evidence="11">
    <location>
        <begin position="21"/>
        <end position="299"/>
    </location>
</feature>
<dbReference type="Gene3D" id="3.40.50.300">
    <property type="entry name" value="P-loop containing nucleotide triphosphate hydrolases"/>
    <property type="match status" value="1"/>
</dbReference>
<dbReference type="PROSITE" id="PS50929">
    <property type="entry name" value="ABC_TM1F"/>
    <property type="match status" value="1"/>
</dbReference>
<dbReference type="InterPro" id="IPR017871">
    <property type="entry name" value="ABC_transporter-like_CS"/>
</dbReference>
<evidence type="ECO:0000256" key="2">
    <source>
        <dbReference type="ARBA" id="ARBA00022448"/>
    </source>
</evidence>
<evidence type="ECO:0000256" key="8">
    <source>
        <dbReference type="ARBA" id="ARBA00025074"/>
    </source>
</evidence>
<feature type="transmembrane region" description="Helical" evidence="9">
    <location>
        <begin position="242"/>
        <end position="264"/>
    </location>
</feature>
<feature type="transmembrane region" description="Helical" evidence="9">
    <location>
        <begin position="270"/>
        <end position="295"/>
    </location>
</feature>
<organism evidence="12 13">
    <name type="scientific">Mammaliicoccus lentus</name>
    <name type="common">Staphylococcus lentus</name>
    <dbReference type="NCBI Taxonomy" id="42858"/>
    <lineage>
        <taxon>Bacteria</taxon>
        <taxon>Bacillati</taxon>
        <taxon>Bacillota</taxon>
        <taxon>Bacilli</taxon>
        <taxon>Bacillales</taxon>
        <taxon>Staphylococcaceae</taxon>
        <taxon>Mammaliicoccus</taxon>
    </lineage>
</organism>
<dbReference type="PANTHER" id="PTHR24221">
    <property type="entry name" value="ATP-BINDING CASSETTE SUB-FAMILY B"/>
    <property type="match status" value="1"/>
</dbReference>
<accession>A0AAX3W4U4</accession>
<dbReference type="Proteomes" id="UP001223261">
    <property type="component" value="Chromosome"/>
</dbReference>
<dbReference type="InterPro" id="IPR036640">
    <property type="entry name" value="ABC1_TM_sf"/>
</dbReference>
<dbReference type="EMBL" id="CP118848">
    <property type="protein sequence ID" value="WHI60007.1"/>
    <property type="molecule type" value="Genomic_DNA"/>
</dbReference>
<comment type="function">
    <text evidence="8">May be involved in multidrug export. Transmembrane domains (TMD) form a pore in the cell membrane and the ATP-binding domain (NBD) is responsible for energy generation.</text>
</comment>
<evidence type="ECO:0000256" key="7">
    <source>
        <dbReference type="ARBA" id="ARBA00023136"/>
    </source>
</evidence>
<dbReference type="SMART" id="SM00382">
    <property type="entry name" value="AAA"/>
    <property type="match status" value="1"/>
</dbReference>
<dbReference type="GO" id="GO:0005886">
    <property type="term" value="C:plasma membrane"/>
    <property type="evidence" value="ECO:0007669"/>
    <property type="project" value="UniProtKB-SubCell"/>
</dbReference>
<keyword evidence="6 9" id="KW-1133">Transmembrane helix</keyword>
<feature type="transmembrane region" description="Helical" evidence="9">
    <location>
        <begin position="124"/>
        <end position="145"/>
    </location>
</feature>
<dbReference type="Pfam" id="PF00664">
    <property type="entry name" value="ABC_membrane"/>
    <property type="match status" value="1"/>
</dbReference>
<dbReference type="InterPro" id="IPR011527">
    <property type="entry name" value="ABC1_TM_dom"/>
</dbReference>
<dbReference type="InterPro" id="IPR003593">
    <property type="entry name" value="AAA+_ATPase"/>
</dbReference>
<dbReference type="AlphaFoldDB" id="A0AAX3W4U4"/>
<comment type="subcellular location">
    <subcellularLocation>
        <location evidence="1">Cell membrane</location>
        <topology evidence="1">Multi-pass membrane protein</topology>
    </subcellularLocation>
</comment>
<evidence type="ECO:0000313" key="13">
    <source>
        <dbReference type="Proteomes" id="UP001223261"/>
    </source>
</evidence>
<dbReference type="RefSeq" id="WP_282862245.1">
    <property type="nucleotide sequence ID" value="NZ_CP118848.1"/>
</dbReference>